<organism evidence="1 2">
    <name type="scientific">Romanomermis culicivorax</name>
    <name type="common">Nematode worm</name>
    <dbReference type="NCBI Taxonomy" id="13658"/>
    <lineage>
        <taxon>Eukaryota</taxon>
        <taxon>Metazoa</taxon>
        <taxon>Ecdysozoa</taxon>
        <taxon>Nematoda</taxon>
        <taxon>Enoplea</taxon>
        <taxon>Dorylaimia</taxon>
        <taxon>Mermithida</taxon>
        <taxon>Mermithoidea</taxon>
        <taxon>Mermithidae</taxon>
        <taxon>Romanomermis</taxon>
    </lineage>
</organism>
<accession>A0A915HH74</accession>
<reference evidence="2" key="1">
    <citation type="submission" date="2022-11" db="UniProtKB">
        <authorList>
            <consortium name="WormBaseParasite"/>
        </authorList>
    </citation>
    <scope>IDENTIFICATION</scope>
</reference>
<keyword evidence="1" id="KW-1185">Reference proteome</keyword>
<evidence type="ECO:0000313" key="1">
    <source>
        <dbReference type="Proteomes" id="UP000887565"/>
    </source>
</evidence>
<dbReference type="WBParaSite" id="nRc.2.0.1.t00968-RA">
    <property type="protein sequence ID" value="nRc.2.0.1.t00968-RA"/>
    <property type="gene ID" value="nRc.2.0.1.g00968"/>
</dbReference>
<dbReference type="AlphaFoldDB" id="A0A915HH74"/>
<sequence length="100" mass="12216">MKISLKKLLQGESYPKVVINVQFQRFHGFQEDDKPQIEFYPCIDVRTMKEHRIKHFTKIRLRNEDETLPKIFEMRLQPPDVSRFHIVHLFETIAHYDYEI</sequence>
<dbReference type="Proteomes" id="UP000887565">
    <property type="component" value="Unplaced"/>
</dbReference>
<evidence type="ECO:0000313" key="2">
    <source>
        <dbReference type="WBParaSite" id="nRc.2.0.1.t00968-RA"/>
    </source>
</evidence>
<name>A0A915HH74_ROMCU</name>
<protein>
    <submittedName>
        <fullName evidence="2">Uncharacterized protein</fullName>
    </submittedName>
</protein>
<proteinExistence type="predicted"/>